<evidence type="ECO:0008006" key="2">
    <source>
        <dbReference type="Google" id="ProtNLM"/>
    </source>
</evidence>
<accession>A0A7S0MVS7</accession>
<protein>
    <recommendedName>
        <fullName evidence="2">HopJ type III effector protein</fullName>
    </recommendedName>
</protein>
<dbReference type="InterPro" id="IPR038604">
    <property type="entry name" value="HopJ_sf"/>
</dbReference>
<name>A0A7S0MVS7_9CHLO</name>
<proteinExistence type="predicted"/>
<evidence type="ECO:0000313" key="1">
    <source>
        <dbReference type="EMBL" id="CAD8652515.1"/>
    </source>
</evidence>
<dbReference type="Gene3D" id="3.20.160.10">
    <property type="entry name" value="vpa0580 domain like"/>
    <property type="match status" value="1"/>
</dbReference>
<sequence length="234" mass="25692">MATLSHAFAKISTTCVHHGRDVGRPSAARRCMSLRPAPRGVSFTTSLPSTHRMHICRAMEGESEGTREKASFKKKAFQTKSPNELEMFRMTAAAAIASPTVLAKVEALVELAQQEWGLHGVRFEEVMELMNECYIFEPTEYISGKGQPYEVVNPAGTNSGSCKVFAFGKLHNLSEEQTMKMFCEHYQGVLEDPDGDAHANIRSFMKNGWEGITFAAAPLTLRSTLNAAGDTDGI</sequence>
<reference evidence="1" key="1">
    <citation type="submission" date="2021-01" db="EMBL/GenBank/DDBJ databases">
        <authorList>
            <person name="Corre E."/>
            <person name="Pelletier E."/>
            <person name="Niang G."/>
            <person name="Scheremetjew M."/>
            <person name="Finn R."/>
            <person name="Kale V."/>
            <person name="Holt S."/>
            <person name="Cochrane G."/>
            <person name="Meng A."/>
            <person name="Brown T."/>
            <person name="Cohen L."/>
        </authorList>
    </citation>
    <scope>NUCLEOTIDE SEQUENCE</scope>
    <source>
        <strain evidence="1">CCMP722</strain>
    </source>
</reference>
<dbReference type="AlphaFoldDB" id="A0A7S0MVS7"/>
<gene>
    <name evidence="1" type="ORF">POBO1169_LOCUS2532</name>
</gene>
<organism evidence="1">
    <name type="scientific">Pyramimonas obovata</name>
    <dbReference type="NCBI Taxonomy" id="1411642"/>
    <lineage>
        <taxon>Eukaryota</taxon>
        <taxon>Viridiplantae</taxon>
        <taxon>Chlorophyta</taxon>
        <taxon>Pyramimonadophyceae</taxon>
        <taxon>Pyramimonadales</taxon>
        <taxon>Pyramimonadaceae</taxon>
        <taxon>Pyramimonas</taxon>
        <taxon>Pyramimonas incertae sedis</taxon>
    </lineage>
</organism>
<dbReference type="InterPro" id="IPR014984">
    <property type="entry name" value="HopJ"/>
</dbReference>
<dbReference type="EMBL" id="HBFA01004963">
    <property type="protein sequence ID" value="CAD8652515.1"/>
    <property type="molecule type" value="Transcribed_RNA"/>
</dbReference>
<dbReference type="Pfam" id="PF08888">
    <property type="entry name" value="HopJ"/>
    <property type="match status" value="1"/>
</dbReference>